<dbReference type="CDD" id="cd12521">
    <property type="entry name" value="RRM3_MRN1"/>
    <property type="match status" value="1"/>
</dbReference>
<evidence type="ECO:0000313" key="7">
    <source>
        <dbReference type="Proteomes" id="UP000042958"/>
    </source>
</evidence>
<gene>
    <name evidence="6" type="ORF">PMG11_10266</name>
</gene>
<keyword evidence="2 3" id="KW-0694">RNA-binding</keyword>
<accession>A0A0F7U0H8</accession>
<dbReference type="FunFam" id="3.30.70.330:FF:000130">
    <property type="entry name" value="Differentiation 1 negative regulator"/>
    <property type="match status" value="1"/>
</dbReference>
<proteinExistence type="predicted"/>
<dbReference type="InterPro" id="IPR039171">
    <property type="entry name" value="Cwc2/Slt11"/>
</dbReference>
<feature type="domain" description="RRM" evidence="5">
    <location>
        <begin position="57"/>
        <end position="130"/>
    </location>
</feature>
<name>A0A0F7U0H8_PENBI</name>
<dbReference type="PROSITE" id="PS50102">
    <property type="entry name" value="RRM"/>
    <property type="match status" value="4"/>
</dbReference>
<evidence type="ECO:0000256" key="4">
    <source>
        <dbReference type="SAM" id="MobiDB-lite"/>
    </source>
</evidence>
<feature type="compositionally biased region" description="Low complexity" evidence="4">
    <location>
        <begin position="564"/>
        <end position="574"/>
    </location>
</feature>
<dbReference type="GO" id="GO:0010494">
    <property type="term" value="C:cytoplasmic stress granule"/>
    <property type="evidence" value="ECO:0007669"/>
    <property type="project" value="TreeGrafter"/>
</dbReference>
<feature type="compositionally biased region" description="Polar residues" evidence="4">
    <location>
        <begin position="502"/>
        <end position="531"/>
    </location>
</feature>
<dbReference type="CDD" id="cd12520">
    <property type="entry name" value="RRM1_MRN1"/>
    <property type="match status" value="1"/>
</dbReference>
<feature type="region of interest" description="Disordered" evidence="4">
    <location>
        <begin position="441"/>
        <end position="531"/>
    </location>
</feature>
<feature type="domain" description="RRM" evidence="5">
    <location>
        <begin position="373"/>
        <end position="444"/>
    </location>
</feature>
<dbReference type="AlphaFoldDB" id="A0A0F7U0H8"/>
<dbReference type="GO" id="GO:0003729">
    <property type="term" value="F:mRNA binding"/>
    <property type="evidence" value="ECO:0007669"/>
    <property type="project" value="UniProtKB-ARBA"/>
</dbReference>
<dbReference type="InterPro" id="IPR035979">
    <property type="entry name" value="RBD_domain_sf"/>
</dbReference>
<dbReference type="FunFam" id="3.30.70.330:FF:000047">
    <property type="entry name" value="Differentiation 1 negative regulator"/>
    <property type="match status" value="1"/>
</dbReference>
<dbReference type="FunFam" id="3.30.70.330:FF:000064">
    <property type="entry name" value="Differentiation 1 negative regulator"/>
    <property type="match status" value="1"/>
</dbReference>
<dbReference type="InterPro" id="IPR000504">
    <property type="entry name" value="RRM_dom"/>
</dbReference>
<feature type="region of interest" description="Disordered" evidence="4">
    <location>
        <begin position="564"/>
        <end position="667"/>
    </location>
</feature>
<feature type="domain" description="RRM" evidence="5">
    <location>
        <begin position="282"/>
        <end position="355"/>
    </location>
</feature>
<dbReference type="GO" id="GO:0010468">
    <property type="term" value="P:regulation of gene expression"/>
    <property type="evidence" value="ECO:0007669"/>
    <property type="project" value="UniProtKB-ARBA"/>
</dbReference>
<dbReference type="CDD" id="cd12522">
    <property type="entry name" value="RRM4_MRN1"/>
    <property type="match status" value="1"/>
</dbReference>
<dbReference type="Gene3D" id="3.30.70.330">
    <property type="match status" value="4"/>
</dbReference>
<sequence length="698" mass="74696">MPMDTPRITRSINSVARPKECRTTSPINALHHASLGNAALGSPAASVAPGLLSGTSRTVYLGNIPAETSAEEILNHVRSGQIESVRLLPDKNCAFISFLDSSSATHFHSDAILKKLAIKGNDIKVGWGKPSQVPTSVALAVQQSGASRNVYLGNLPEETTEENLREELSKFGPIDTVKIVKEKAIGFVHFLSISNAMKAVTQLPQEPQWQAPKRVFYGKDRCAYVSKTQQQNAAQFLGIAPGYAHVLNSADRDLISNALAQQSVAAAAVATTAGGVNNLGNRTIYLGNIHPETTIEEICNVVRGGLLHHIRYIPDKHICFVTFIDPTSAASFYALSNLQGLMIHNRRLKIGWGKHSGPLPPAIALAVSGGASRNVYIGNLDETWTEERLRQDFSEYGEIELVNTLREKSCAFVNFTNIANAIKAIEGMRNREEYRRFKINFGKDRCGNPPRQAGNQGNSQQNRNGGIEGPQSPSPALNGFQQNLSQNGSQSSPTRPALSPAPGSTGSQNGQQRHPLQNVSSPSGVLNVGSNNPLTMYLNQMSAQQAQEQENRLSDPMVLAGLQAQSQAPSQQSLYNSNSNGDLNGSMDAPLHHGHAHKPSANGYLSVAGSGHHSTASTSNLSVPRAQHSRAVSLPSFSQEPFGPVSGQPGHIRSGAHQPQASFSSFSGLGGLNHSGFGLAIQNENSLPGWAEEEIGAK</sequence>
<evidence type="ECO:0000313" key="6">
    <source>
        <dbReference type="EMBL" id="CEJ61746.1"/>
    </source>
</evidence>
<dbReference type="EMBL" id="CDHK01000012">
    <property type="protein sequence ID" value="CEJ61746.1"/>
    <property type="molecule type" value="Genomic_DNA"/>
</dbReference>
<dbReference type="InterPro" id="IPR012677">
    <property type="entry name" value="Nucleotide-bd_a/b_plait_sf"/>
</dbReference>
<dbReference type="GO" id="GO:0000398">
    <property type="term" value="P:mRNA splicing, via spliceosome"/>
    <property type="evidence" value="ECO:0007669"/>
    <property type="project" value="TreeGrafter"/>
</dbReference>
<dbReference type="FunFam" id="3.30.70.330:FF:000120">
    <property type="entry name" value="Negative regulator of differentiation 1"/>
    <property type="match status" value="1"/>
</dbReference>
<dbReference type="CDD" id="cd12523">
    <property type="entry name" value="RRM2_MRN1"/>
    <property type="match status" value="1"/>
</dbReference>
<dbReference type="InterPro" id="IPR034195">
    <property type="entry name" value="Mrn1_RRM1"/>
</dbReference>
<dbReference type="GO" id="GO:0051252">
    <property type="term" value="P:regulation of RNA metabolic process"/>
    <property type="evidence" value="ECO:0007669"/>
    <property type="project" value="UniProtKB-ARBA"/>
</dbReference>
<dbReference type="PANTHER" id="PTHR14089">
    <property type="entry name" value="PRE-MRNA-SPLICING FACTOR RBM22"/>
    <property type="match status" value="1"/>
</dbReference>
<feature type="compositionally biased region" description="Polar residues" evidence="4">
    <location>
        <begin position="612"/>
        <end position="622"/>
    </location>
</feature>
<feature type="compositionally biased region" description="Low complexity" evidence="4">
    <location>
        <begin position="477"/>
        <end position="492"/>
    </location>
</feature>
<dbReference type="SMART" id="SM00360">
    <property type="entry name" value="RRM"/>
    <property type="match status" value="4"/>
</dbReference>
<evidence type="ECO:0000256" key="2">
    <source>
        <dbReference type="ARBA" id="ARBA00022884"/>
    </source>
</evidence>
<dbReference type="PANTHER" id="PTHR14089:SF8">
    <property type="entry name" value="RNA-BINDING PROTEIN MRN1"/>
    <property type="match status" value="1"/>
</dbReference>
<feature type="domain" description="RRM" evidence="5">
    <location>
        <begin position="148"/>
        <end position="230"/>
    </location>
</feature>
<evidence type="ECO:0000256" key="1">
    <source>
        <dbReference type="ARBA" id="ARBA00022737"/>
    </source>
</evidence>
<dbReference type="OrthoDB" id="6407164at2759"/>
<keyword evidence="7" id="KW-1185">Reference proteome</keyword>
<evidence type="ECO:0000256" key="3">
    <source>
        <dbReference type="PROSITE-ProRule" id="PRU00176"/>
    </source>
</evidence>
<dbReference type="Proteomes" id="UP000042958">
    <property type="component" value="Unassembled WGS sequence"/>
</dbReference>
<dbReference type="Pfam" id="PF00076">
    <property type="entry name" value="RRM_1"/>
    <property type="match status" value="2"/>
</dbReference>
<dbReference type="SUPFAM" id="SSF54928">
    <property type="entry name" value="RNA-binding domain, RBD"/>
    <property type="match status" value="2"/>
</dbReference>
<reference evidence="7" key="1">
    <citation type="journal article" date="2015" name="Genome Announc.">
        <title>Draft genome sequence of the fungus Penicillium brasilianum MG11.</title>
        <authorList>
            <person name="Horn F."/>
            <person name="Linde J."/>
            <person name="Mattern D.J."/>
            <person name="Walther G."/>
            <person name="Guthke R."/>
            <person name="Brakhage A.A."/>
            <person name="Valiante V."/>
        </authorList>
    </citation>
    <scope>NUCLEOTIDE SEQUENCE [LARGE SCALE GENOMIC DNA]</scope>
    <source>
        <strain evidence="7">MG11</strain>
    </source>
</reference>
<evidence type="ECO:0000259" key="5">
    <source>
        <dbReference type="PROSITE" id="PS50102"/>
    </source>
</evidence>
<organism evidence="6 7">
    <name type="scientific">Penicillium brasilianum</name>
    <dbReference type="NCBI Taxonomy" id="104259"/>
    <lineage>
        <taxon>Eukaryota</taxon>
        <taxon>Fungi</taxon>
        <taxon>Dikarya</taxon>
        <taxon>Ascomycota</taxon>
        <taxon>Pezizomycotina</taxon>
        <taxon>Eurotiomycetes</taxon>
        <taxon>Eurotiomycetidae</taxon>
        <taxon>Eurotiales</taxon>
        <taxon>Aspergillaceae</taxon>
        <taxon>Penicillium</taxon>
    </lineage>
</organism>
<keyword evidence="1" id="KW-0677">Repeat</keyword>
<feature type="compositionally biased region" description="Low complexity" evidence="4">
    <location>
        <begin position="452"/>
        <end position="465"/>
    </location>
</feature>
<protein>
    <submittedName>
        <fullName evidence="6">Putative RNA-binding protein</fullName>
    </submittedName>
</protein>